<dbReference type="NCBIfam" id="TIGR01136">
    <property type="entry name" value="cysKM"/>
    <property type="match status" value="1"/>
</dbReference>
<dbReference type="InterPro" id="IPR001926">
    <property type="entry name" value="TrpB-like_PALP"/>
</dbReference>
<keyword evidence="16" id="KW-1185">Reference proteome</keyword>
<dbReference type="PROSITE" id="PS00901">
    <property type="entry name" value="CYS_SYNTHASE"/>
    <property type="match status" value="1"/>
</dbReference>
<evidence type="ECO:0000256" key="13">
    <source>
        <dbReference type="RuleBase" id="RU003985"/>
    </source>
</evidence>
<keyword evidence="6 13" id="KW-0028">Amino-acid biosynthesis</keyword>
<dbReference type="InterPro" id="IPR050214">
    <property type="entry name" value="Cys_Synth/Cystath_Beta-Synth"/>
</dbReference>
<reference evidence="15 16" key="1">
    <citation type="submission" date="2020-02" db="EMBL/GenBank/DDBJ databases">
        <authorList>
            <person name="Hogendoorn C."/>
        </authorList>
    </citation>
    <scope>NUCLEOTIDE SEQUENCE [LARGE SCALE GENOMIC DNA]</scope>
    <source>
        <strain evidence="15">METHB21</strain>
    </source>
</reference>
<comment type="similarity">
    <text evidence="3 13">Belongs to the cysteine synthase/cystathionine beta-synthase family.</text>
</comment>
<dbReference type="Proteomes" id="UP000494216">
    <property type="component" value="Unassembled WGS sequence"/>
</dbReference>
<dbReference type="InterPro" id="IPR005856">
    <property type="entry name" value="Cys_synth"/>
</dbReference>
<dbReference type="GO" id="GO:0006535">
    <property type="term" value="P:cysteine biosynthetic process from serine"/>
    <property type="evidence" value="ECO:0007669"/>
    <property type="project" value="UniProtKB-UniRule"/>
</dbReference>
<dbReference type="AlphaFoldDB" id="A0A8S0WKB2"/>
<proteinExistence type="inferred from homology"/>
<keyword evidence="8 11" id="KW-0663">Pyridoxal phosphate</keyword>
<feature type="binding site" evidence="11">
    <location>
        <begin position="208"/>
        <end position="212"/>
    </location>
    <ligand>
        <name>pyridoxal 5'-phosphate</name>
        <dbReference type="ChEBI" id="CHEBI:597326"/>
    </ligand>
</feature>
<sequence length="353" mass="37497">MSPKGPLAFFWPKFSRNNQFSDKTQETVMPHWYEDNSHSIGKTPLVRLNRITDGVSATILAKIEGRNPSYSVKCRIGAAMIGDAESRGLLGQGKELVEPTSGNTGIALAFVAAARGIPLTLTMPETMSLERRKLLIAYGAKLVLTEGAKGMSGAIAKAEEIAASDPDRYVLLQQFKNPANPAIHEQTTGPEIWNDTDGAIDIFVSGIGTGGTISGVSRYIKQTQGKPIISVGVEPAASPVLSQYRAGEPLKPGPHKIQGIGAGFIPAVLDLSLVDEIEQVNNEEAIDYARRLAREEGILSGISSGAAVAVAVRLAKRPEHVGKSIVVILPDSGERYLSSPLFQGIFDASGKAA</sequence>
<dbReference type="Gene3D" id="3.40.50.1100">
    <property type="match status" value="2"/>
</dbReference>
<dbReference type="FunFam" id="3.40.50.1100:FF:000002">
    <property type="entry name" value="Cysteine synthase"/>
    <property type="match status" value="1"/>
</dbReference>
<dbReference type="Pfam" id="PF00291">
    <property type="entry name" value="PALP"/>
    <property type="match status" value="1"/>
</dbReference>
<evidence type="ECO:0000313" key="15">
    <source>
        <dbReference type="EMBL" id="CAA9891848.1"/>
    </source>
</evidence>
<dbReference type="NCBIfam" id="TIGR01139">
    <property type="entry name" value="cysK"/>
    <property type="match status" value="1"/>
</dbReference>
<gene>
    <name evidence="15" type="primary">cysK</name>
    <name evidence="15" type="ORF">METHB2_500008</name>
</gene>
<comment type="pathway">
    <text evidence="2">Amino-acid biosynthesis; L-cysteine biosynthesis; L-cysteine from L-serine: step 2/2.</text>
</comment>
<feature type="binding site" evidence="11">
    <location>
        <position position="303"/>
    </location>
    <ligand>
        <name>pyridoxal 5'-phosphate</name>
        <dbReference type="ChEBI" id="CHEBI:597326"/>
    </ligand>
</feature>
<evidence type="ECO:0000256" key="3">
    <source>
        <dbReference type="ARBA" id="ARBA00007103"/>
    </source>
</evidence>
<comment type="caution">
    <text evidence="15">The sequence shown here is derived from an EMBL/GenBank/DDBJ whole genome shotgun (WGS) entry which is preliminary data.</text>
</comment>
<evidence type="ECO:0000256" key="10">
    <source>
        <dbReference type="ARBA" id="ARBA00047931"/>
    </source>
</evidence>
<accession>A0A8S0WKB2</accession>
<evidence type="ECO:0000256" key="7">
    <source>
        <dbReference type="ARBA" id="ARBA00022679"/>
    </source>
</evidence>
<evidence type="ECO:0000259" key="14">
    <source>
        <dbReference type="Pfam" id="PF00291"/>
    </source>
</evidence>
<keyword evidence="7 13" id="KW-0808">Transferase</keyword>
<evidence type="ECO:0000256" key="6">
    <source>
        <dbReference type="ARBA" id="ARBA00022605"/>
    </source>
</evidence>
<protein>
    <recommendedName>
        <fullName evidence="5 13">Cysteine synthase</fullName>
        <ecNumber evidence="4 13">2.5.1.47</ecNumber>
    </recommendedName>
</protein>
<evidence type="ECO:0000256" key="2">
    <source>
        <dbReference type="ARBA" id="ARBA00004962"/>
    </source>
</evidence>
<dbReference type="SUPFAM" id="SSF53686">
    <property type="entry name" value="Tryptophan synthase beta subunit-like PLP-dependent enzymes"/>
    <property type="match status" value="1"/>
</dbReference>
<dbReference type="CDD" id="cd01561">
    <property type="entry name" value="CBS_like"/>
    <property type="match status" value="1"/>
</dbReference>
<dbReference type="InterPro" id="IPR005859">
    <property type="entry name" value="CysK"/>
</dbReference>
<dbReference type="FunFam" id="3.40.50.1100:FF:000118">
    <property type="entry name" value="Related to CYS4-cystathionine beta-synthase"/>
    <property type="match status" value="1"/>
</dbReference>
<evidence type="ECO:0000256" key="5">
    <source>
        <dbReference type="ARBA" id="ARBA00019371"/>
    </source>
</evidence>
<dbReference type="InterPro" id="IPR036052">
    <property type="entry name" value="TrpB-like_PALP_sf"/>
</dbReference>
<comment type="cofactor">
    <cofactor evidence="1 11 13">
        <name>pyridoxal 5'-phosphate</name>
        <dbReference type="ChEBI" id="CHEBI:597326"/>
    </cofactor>
</comment>
<keyword evidence="9 13" id="KW-0198">Cysteine biosynthesis</keyword>
<feature type="modified residue" description="N6-(pyridoxal phosphate)lysine" evidence="12">
    <location>
        <position position="73"/>
    </location>
</feature>
<evidence type="ECO:0000256" key="9">
    <source>
        <dbReference type="ARBA" id="ARBA00023192"/>
    </source>
</evidence>
<dbReference type="InterPro" id="IPR001216">
    <property type="entry name" value="P-phosphate_BS"/>
</dbReference>
<comment type="catalytic activity">
    <reaction evidence="10 13">
        <text>O-acetyl-L-serine + hydrogen sulfide = L-cysteine + acetate</text>
        <dbReference type="Rhea" id="RHEA:14829"/>
        <dbReference type="ChEBI" id="CHEBI:29919"/>
        <dbReference type="ChEBI" id="CHEBI:30089"/>
        <dbReference type="ChEBI" id="CHEBI:35235"/>
        <dbReference type="ChEBI" id="CHEBI:58340"/>
        <dbReference type="EC" id="2.5.1.47"/>
    </reaction>
</comment>
<evidence type="ECO:0000256" key="11">
    <source>
        <dbReference type="PIRSR" id="PIRSR605856-50"/>
    </source>
</evidence>
<name>A0A8S0WKB2_9GAMM</name>
<evidence type="ECO:0000256" key="12">
    <source>
        <dbReference type="PIRSR" id="PIRSR605856-51"/>
    </source>
</evidence>
<dbReference type="EC" id="2.5.1.47" evidence="4 13"/>
<feature type="domain" description="Tryptophan synthase beta chain-like PALP" evidence="14">
    <location>
        <begin position="39"/>
        <end position="331"/>
    </location>
</feature>
<dbReference type="EMBL" id="CADCXN010000081">
    <property type="protein sequence ID" value="CAA9891848.1"/>
    <property type="molecule type" value="Genomic_DNA"/>
</dbReference>
<evidence type="ECO:0000313" key="16">
    <source>
        <dbReference type="Proteomes" id="UP000494216"/>
    </source>
</evidence>
<feature type="binding site" evidence="11">
    <location>
        <position position="103"/>
    </location>
    <ligand>
        <name>pyridoxal 5'-phosphate</name>
        <dbReference type="ChEBI" id="CHEBI:597326"/>
    </ligand>
</feature>
<dbReference type="PANTHER" id="PTHR10314">
    <property type="entry name" value="CYSTATHIONINE BETA-SYNTHASE"/>
    <property type="match status" value="1"/>
</dbReference>
<organism evidence="15 16">
    <name type="scientific">Candidatus Methylobacter favarea</name>
    <dbReference type="NCBI Taxonomy" id="2707345"/>
    <lineage>
        <taxon>Bacteria</taxon>
        <taxon>Pseudomonadati</taxon>
        <taxon>Pseudomonadota</taxon>
        <taxon>Gammaproteobacteria</taxon>
        <taxon>Methylococcales</taxon>
        <taxon>Methylococcaceae</taxon>
        <taxon>Methylobacter</taxon>
    </lineage>
</organism>
<evidence type="ECO:0000256" key="8">
    <source>
        <dbReference type="ARBA" id="ARBA00022898"/>
    </source>
</evidence>
<dbReference type="GO" id="GO:0004124">
    <property type="term" value="F:cysteine synthase activity"/>
    <property type="evidence" value="ECO:0007669"/>
    <property type="project" value="UniProtKB-UniRule"/>
</dbReference>
<evidence type="ECO:0000256" key="4">
    <source>
        <dbReference type="ARBA" id="ARBA00012681"/>
    </source>
</evidence>
<evidence type="ECO:0000256" key="1">
    <source>
        <dbReference type="ARBA" id="ARBA00001933"/>
    </source>
</evidence>